<dbReference type="AlphaFoldDB" id="A0A0D3E2K3"/>
<organism evidence="3 4">
    <name type="scientific">Brassica oleracea var. oleracea</name>
    <dbReference type="NCBI Taxonomy" id="109376"/>
    <lineage>
        <taxon>Eukaryota</taxon>
        <taxon>Viridiplantae</taxon>
        <taxon>Streptophyta</taxon>
        <taxon>Embryophyta</taxon>
        <taxon>Tracheophyta</taxon>
        <taxon>Spermatophyta</taxon>
        <taxon>Magnoliopsida</taxon>
        <taxon>eudicotyledons</taxon>
        <taxon>Gunneridae</taxon>
        <taxon>Pentapetalae</taxon>
        <taxon>rosids</taxon>
        <taxon>malvids</taxon>
        <taxon>Brassicales</taxon>
        <taxon>Brassicaceae</taxon>
        <taxon>Brassiceae</taxon>
        <taxon>Brassica</taxon>
    </lineage>
</organism>
<dbReference type="Pfam" id="PF09331">
    <property type="entry name" value="DUF1985"/>
    <property type="match status" value="1"/>
</dbReference>
<reference evidence="3 4" key="1">
    <citation type="journal article" date="2014" name="Genome Biol.">
        <title>Transcriptome and methylome profiling reveals relics of genome dominance in the mesopolyploid Brassica oleracea.</title>
        <authorList>
            <person name="Parkin I.A."/>
            <person name="Koh C."/>
            <person name="Tang H."/>
            <person name="Robinson S.J."/>
            <person name="Kagale S."/>
            <person name="Clarke W.E."/>
            <person name="Town C.D."/>
            <person name="Nixon J."/>
            <person name="Krishnakumar V."/>
            <person name="Bidwell S.L."/>
            <person name="Denoeud F."/>
            <person name="Belcram H."/>
            <person name="Links M.G."/>
            <person name="Just J."/>
            <person name="Clarke C."/>
            <person name="Bender T."/>
            <person name="Huebert T."/>
            <person name="Mason A.S."/>
            <person name="Pires J.C."/>
            <person name="Barker G."/>
            <person name="Moore J."/>
            <person name="Walley P.G."/>
            <person name="Manoli S."/>
            <person name="Batley J."/>
            <person name="Edwards D."/>
            <person name="Nelson M.N."/>
            <person name="Wang X."/>
            <person name="Paterson A.H."/>
            <person name="King G."/>
            <person name="Bancroft I."/>
            <person name="Chalhoub B."/>
            <person name="Sharpe A.G."/>
        </authorList>
    </citation>
    <scope>NUCLEOTIDE SEQUENCE</scope>
    <source>
        <strain evidence="3 4">cv. TO1000</strain>
    </source>
</reference>
<keyword evidence="4" id="KW-1185">Reference proteome</keyword>
<dbReference type="PANTHER" id="PTHR48449:SF1">
    <property type="entry name" value="DUF1985 DOMAIN-CONTAINING PROTEIN"/>
    <property type="match status" value="1"/>
</dbReference>
<evidence type="ECO:0000313" key="3">
    <source>
        <dbReference type="EnsemblPlants" id="Bo9g021520.1"/>
    </source>
</evidence>
<evidence type="ECO:0000313" key="4">
    <source>
        <dbReference type="Proteomes" id="UP000032141"/>
    </source>
</evidence>
<evidence type="ECO:0000256" key="1">
    <source>
        <dbReference type="SAM" id="MobiDB-lite"/>
    </source>
</evidence>
<dbReference type="HOGENOM" id="CLU_017415_6_0_1"/>
<dbReference type="InterPro" id="IPR015410">
    <property type="entry name" value="DUF1985"/>
</dbReference>
<evidence type="ECO:0000259" key="2">
    <source>
        <dbReference type="Pfam" id="PF09331"/>
    </source>
</evidence>
<feature type="compositionally biased region" description="Basic and acidic residues" evidence="1">
    <location>
        <begin position="362"/>
        <end position="371"/>
    </location>
</feature>
<accession>A0A0D3E2K3</accession>
<feature type="compositionally biased region" description="Basic and acidic residues" evidence="1">
    <location>
        <begin position="407"/>
        <end position="422"/>
    </location>
</feature>
<sequence length="428" mass="49510">MAILGMSEELPKRLFKPGEETEVHQINNNCKMVRYFKRLMEWLPKELETVKKDPVFAQIFKLFDNGLGFSARVIHGFLCRELLTYKDHELWFVFARRPLRFSLLEFHAVTGLQCDTSLSLKELVDWDDDGGFWSLVIRTNKGISIFELWEHHRAAVKKWSNADRIRLVYLCIIVCMVCGRDEKAPIPIKYVKLVMDLEQVRNYPWGVASFDLLCESIAEKRDKLKENPKSYVLDGFTYGLQIWAMEAIPKLGKLCGRKLNKSFKNGPRCVNWMGAAKISYEELNKLENILTPKDDIYPYISWTGNYTVCESLQFSRRDEVEDDRVKLLMQMIMKQFDFSGHNWEYEETPVFSFGVDNKEGENEKVATHEGEGGSDEEPNDKDGEGGSDEASGSDEEFQTPKGSATIRARDTKGKKRLPDRGIEKRKHK</sequence>
<proteinExistence type="predicted"/>
<dbReference type="Proteomes" id="UP000032141">
    <property type="component" value="Chromosome C9"/>
</dbReference>
<dbReference type="Gramene" id="Bo9g021520.1">
    <property type="protein sequence ID" value="Bo9g021520.1"/>
    <property type="gene ID" value="Bo9g021520"/>
</dbReference>
<feature type="region of interest" description="Disordered" evidence="1">
    <location>
        <begin position="362"/>
        <end position="428"/>
    </location>
</feature>
<feature type="domain" description="DUF1985" evidence="2">
    <location>
        <begin position="78"/>
        <end position="216"/>
    </location>
</feature>
<name>A0A0D3E2K3_BRAOL</name>
<protein>
    <recommendedName>
        <fullName evidence="2">DUF1985 domain-containing protein</fullName>
    </recommendedName>
</protein>
<dbReference type="EnsemblPlants" id="Bo9g021520.1">
    <property type="protein sequence ID" value="Bo9g021520.1"/>
    <property type="gene ID" value="Bo9g021520"/>
</dbReference>
<feature type="compositionally biased region" description="Acidic residues" evidence="1">
    <location>
        <begin position="372"/>
        <end position="397"/>
    </location>
</feature>
<dbReference type="eggNOG" id="ENOG502R28P">
    <property type="taxonomic scope" value="Eukaryota"/>
</dbReference>
<dbReference type="PANTHER" id="PTHR48449">
    <property type="entry name" value="DUF1985 DOMAIN-CONTAINING PROTEIN"/>
    <property type="match status" value="1"/>
</dbReference>
<reference evidence="3" key="2">
    <citation type="submission" date="2015-03" db="UniProtKB">
        <authorList>
            <consortium name="EnsemblPlants"/>
        </authorList>
    </citation>
    <scope>IDENTIFICATION</scope>
</reference>